<reference evidence="11" key="1">
    <citation type="submission" date="2017-04" db="EMBL/GenBank/DDBJ databases">
        <authorList>
            <person name="Varghese N."/>
            <person name="Submissions S."/>
        </authorList>
    </citation>
    <scope>NUCLEOTIDE SEQUENCE [LARGE SCALE GENOMIC DNA]</scope>
    <source>
        <strain evidence="11">DSM 22618</strain>
    </source>
</reference>
<dbReference type="EMBL" id="FXAG01000023">
    <property type="protein sequence ID" value="SMF46624.1"/>
    <property type="molecule type" value="Genomic_DNA"/>
</dbReference>
<feature type="domain" description="Glycosyltransferase RgtA/B/C/D-like" evidence="9">
    <location>
        <begin position="70"/>
        <end position="233"/>
    </location>
</feature>
<evidence type="ECO:0000313" key="11">
    <source>
        <dbReference type="Proteomes" id="UP000192920"/>
    </source>
</evidence>
<evidence type="ECO:0000256" key="2">
    <source>
        <dbReference type="ARBA" id="ARBA00022475"/>
    </source>
</evidence>
<evidence type="ECO:0000259" key="9">
    <source>
        <dbReference type="Pfam" id="PF13231"/>
    </source>
</evidence>
<evidence type="ECO:0000256" key="6">
    <source>
        <dbReference type="ARBA" id="ARBA00022989"/>
    </source>
</evidence>
<keyword evidence="2" id="KW-1003">Cell membrane</keyword>
<organism evidence="10 11">
    <name type="scientific">Pseudogulbenkiania subflava DSM 22618</name>
    <dbReference type="NCBI Taxonomy" id="1123014"/>
    <lineage>
        <taxon>Bacteria</taxon>
        <taxon>Pseudomonadati</taxon>
        <taxon>Pseudomonadota</taxon>
        <taxon>Betaproteobacteria</taxon>
        <taxon>Neisseriales</taxon>
        <taxon>Chromobacteriaceae</taxon>
        <taxon>Pseudogulbenkiania</taxon>
    </lineage>
</organism>
<evidence type="ECO:0000256" key="8">
    <source>
        <dbReference type="SAM" id="Phobius"/>
    </source>
</evidence>
<feature type="transmembrane region" description="Helical" evidence="8">
    <location>
        <begin position="217"/>
        <end position="235"/>
    </location>
</feature>
<dbReference type="Pfam" id="PF13231">
    <property type="entry name" value="PMT_2"/>
    <property type="match status" value="1"/>
</dbReference>
<feature type="transmembrane region" description="Helical" evidence="8">
    <location>
        <begin position="360"/>
        <end position="379"/>
    </location>
</feature>
<feature type="transmembrane region" description="Helical" evidence="8">
    <location>
        <begin position="91"/>
        <end position="112"/>
    </location>
</feature>
<keyword evidence="11" id="KW-1185">Reference proteome</keyword>
<proteinExistence type="predicted"/>
<dbReference type="PANTHER" id="PTHR33908:SF3">
    <property type="entry name" value="UNDECAPRENYL PHOSPHATE-ALPHA-4-AMINO-4-DEOXY-L-ARABINOSE ARABINOSYL TRANSFERASE"/>
    <property type="match status" value="1"/>
</dbReference>
<comment type="subcellular location">
    <subcellularLocation>
        <location evidence="1">Cell membrane</location>
        <topology evidence="1">Multi-pass membrane protein</topology>
    </subcellularLocation>
</comment>
<dbReference type="STRING" id="1123014.SAMN02745746_03436"/>
<dbReference type="AlphaFoldDB" id="A0A1Y6CD19"/>
<evidence type="ECO:0000313" key="10">
    <source>
        <dbReference type="EMBL" id="SMF46624.1"/>
    </source>
</evidence>
<dbReference type="Proteomes" id="UP000192920">
    <property type="component" value="Unassembled WGS sequence"/>
</dbReference>
<feature type="transmembrane region" description="Helical" evidence="8">
    <location>
        <begin position="12"/>
        <end position="34"/>
    </location>
</feature>
<feature type="transmembrane region" description="Helical" evidence="8">
    <location>
        <begin position="302"/>
        <end position="320"/>
    </location>
</feature>
<evidence type="ECO:0000256" key="4">
    <source>
        <dbReference type="ARBA" id="ARBA00022679"/>
    </source>
</evidence>
<feature type="transmembrane region" description="Helical" evidence="8">
    <location>
        <begin position="268"/>
        <end position="290"/>
    </location>
</feature>
<accession>A0A1Y6CD19</accession>
<protein>
    <submittedName>
        <fullName evidence="10">Dolichyl-phosphate-mannose-protein mannosyltransferase</fullName>
    </submittedName>
</protein>
<evidence type="ECO:0000256" key="1">
    <source>
        <dbReference type="ARBA" id="ARBA00004651"/>
    </source>
</evidence>
<feature type="transmembrane region" description="Helical" evidence="8">
    <location>
        <begin position="179"/>
        <end position="205"/>
    </location>
</feature>
<gene>
    <name evidence="10" type="ORF">SAMN02745746_03436</name>
</gene>
<dbReference type="GO" id="GO:0005886">
    <property type="term" value="C:plasma membrane"/>
    <property type="evidence" value="ECO:0007669"/>
    <property type="project" value="UniProtKB-SubCell"/>
</dbReference>
<sequence>MEKTDNWLTQRLSGATFIALLLGVVLWLGFSIGLRPLTLPDEGRYVGVAWEMLRAHNLSVPLLDGLPYFHKPPLFYWLTAFSLKLFGLHEWSARLASVSAAALVVLALWLFVRRHRGSSVATATAIVLTTQPFFFAGAQFANLDMLVASLIGLTILAAAEAVLRAEQGRPYRSMLAAAYAMAALGVLAKGLIGMVLPGAVLLGWLLARGRFASVRYLLWWPALLLFFALGLPWFWSMQQKFSGFFDYFIVYHHFKRFAESGFNNPKPLWFYVPVVLLLCAPWSPWCWRALKRSYWSDPVQGDLRRLMGVWLLVILVFFSLPSSKLVGYIFPLLPPFAFLIAEPFAEWMQQGDGKTARRSFVVSTVIAMIVCIGAVVAVSRHEGGSAKPLAGRMAAAFQPADEVVMLDKFQFDLAFYLPMPRPAVVVSNWTDPELPRRDNWRKELFDAGRFDPLAQQQVLLTPAQWRTSLCRPRTHAVWVWASPAAAAAFPFLASQPAFARDGDITVWSLPAGFVPPAPTCQG</sequence>
<keyword evidence="7 8" id="KW-0472">Membrane</keyword>
<dbReference type="InterPro" id="IPR050297">
    <property type="entry name" value="LipidA_mod_glycosyltrf_83"/>
</dbReference>
<dbReference type="GO" id="GO:0009103">
    <property type="term" value="P:lipopolysaccharide biosynthetic process"/>
    <property type="evidence" value="ECO:0007669"/>
    <property type="project" value="UniProtKB-ARBA"/>
</dbReference>
<keyword evidence="4 10" id="KW-0808">Transferase</keyword>
<keyword evidence="3 10" id="KW-0328">Glycosyltransferase</keyword>
<dbReference type="PANTHER" id="PTHR33908">
    <property type="entry name" value="MANNOSYLTRANSFERASE YKCB-RELATED"/>
    <property type="match status" value="1"/>
</dbReference>
<name>A0A1Y6CD19_9NEIS</name>
<evidence type="ECO:0000256" key="3">
    <source>
        <dbReference type="ARBA" id="ARBA00022676"/>
    </source>
</evidence>
<evidence type="ECO:0000256" key="7">
    <source>
        <dbReference type="ARBA" id="ARBA00023136"/>
    </source>
</evidence>
<keyword evidence="6 8" id="KW-1133">Transmembrane helix</keyword>
<dbReference type="GO" id="GO:0010041">
    <property type="term" value="P:response to iron(III) ion"/>
    <property type="evidence" value="ECO:0007669"/>
    <property type="project" value="TreeGrafter"/>
</dbReference>
<dbReference type="RefSeq" id="WP_085277524.1">
    <property type="nucleotide sequence ID" value="NZ_FXAG01000023.1"/>
</dbReference>
<evidence type="ECO:0000256" key="5">
    <source>
        <dbReference type="ARBA" id="ARBA00022692"/>
    </source>
</evidence>
<dbReference type="InterPro" id="IPR038731">
    <property type="entry name" value="RgtA/B/C-like"/>
</dbReference>
<keyword evidence="5 8" id="KW-0812">Transmembrane</keyword>
<dbReference type="GO" id="GO:0016763">
    <property type="term" value="F:pentosyltransferase activity"/>
    <property type="evidence" value="ECO:0007669"/>
    <property type="project" value="TreeGrafter"/>
</dbReference>